<dbReference type="GO" id="GO:0043130">
    <property type="term" value="F:ubiquitin binding"/>
    <property type="evidence" value="ECO:0007669"/>
    <property type="project" value="TreeGrafter"/>
</dbReference>
<dbReference type="CDD" id="cd11685">
    <property type="entry name" value="UEV_TSG101-like"/>
    <property type="match status" value="1"/>
</dbReference>
<dbReference type="Gene3D" id="6.10.140.820">
    <property type="match status" value="1"/>
</dbReference>
<keyword evidence="4" id="KW-0967">Endosome</keyword>
<evidence type="ECO:0000259" key="10">
    <source>
        <dbReference type="PROSITE" id="PS51322"/>
    </source>
</evidence>
<organism evidence="11 12">
    <name type="scientific">Ceratocystis fimbriata f. sp. platani</name>
    <dbReference type="NCBI Taxonomy" id="88771"/>
    <lineage>
        <taxon>Eukaryota</taxon>
        <taxon>Fungi</taxon>
        <taxon>Dikarya</taxon>
        <taxon>Ascomycota</taxon>
        <taxon>Pezizomycotina</taxon>
        <taxon>Sordariomycetes</taxon>
        <taxon>Hypocreomycetidae</taxon>
        <taxon>Microascales</taxon>
        <taxon>Ceratocystidaceae</taxon>
        <taxon>Ceratocystis</taxon>
    </lineage>
</organism>
<dbReference type="SUPFAM" id="SSF54495">
    <property type="entry name" value="UBC-like"/>
    <property type="match status" value="1"/>
</dbReference>
<evidence type="ECO:0000256" key="4">
    <source>
        <dbReference type="ARBA" id="ARBA00022753"/>
    </source>
</evidence>
<comment type="caution">
    <text evidence="11">The sequence shown here is derived from an EMBL/GenBank/DDBJ whole genome shotgun (WGS) entry which is preliminary data.</text>
</comment>
<reference evidence="11 12" key="1">
    <citation type="submission" date="2015-04" db="EMBL/GenBank/DDBJ databases">
        <title>Genome sequence of Ceratocystis platani, a major pathogen of plane trees.</title>
        <authorList>
            <person name="Belbahri L."/>
        </authorList>
    </citation>
    <scope>NUCLEOTIDE SEQUENCE [LARGE SCALE GENOMIC DNA]</scope>
    <source>
        <strain evidence="11 12">CFO</strain>
    </source>
</reference>
<feature type="compositionally biased region" description="Pro residues" evidence="8">
    <location>
        <begin position="169"/>
        <end position="182"/>
    </location>
</feature>
<dbReference type="InterPro" id="IPR008883">
    <property type="entry name" value="UEV_N"/>
</dbReference>
<dbReference type="GO" id="GO:0043162">
    <property type="term" value="P:ubiquitin-dependent protein catabolic process via the multivesicular body sorting pathway"/>
    <property type="evidence" value="ECO:0007669"/>
    <property type="project" value="UniProtKB-ARBA"/>
</dbReference>
<dbReference type="Gene3D" id="3.10.110.10">
    <property type="entry name" value="Ubiquitin Conjugating Enzyme"/>
    <property type="match status" value="1"/>
</dbReference>
<comment type="subcellular location">
    <subcellularLocation>
        <location evidence="1">Endosome</location>
    </subcellularLocation>
</comment>
<keyword evidence="6" id="KW-0175">Coiled coil</keyword>
<evidence type="ECO:0000256" key="8">
    <source>
        <dbReference type="SAM" id="MobiDB-lite"/>
    </source>
</evidence>
<dbReference type="PANTHER" id="PTHR23306">
    <property type="entry name" value="TUMOR SUSCEPTIBILITY GENE 101 PROTEIN-RELATED"/>
    <property type="match status" value="1"/>
</dbReference>
<dbReference type="PROSITE" id="PS51312">
    <property type="entry name" value="SB"/>
    <property type="match status" value="1"/>
</dbReference>
<dbReference type="Proteomes" id="UP000034841">
    <property type="component" value="Unassembled WGS sequence"/>
</dbReference>
<evidence type="ECO:0000259" key="9">
    <source>
        <dbReference type="PROSITE" id="PS51312"/>
    </source>
</evidence>
<evidence type="ECO:0000256" key="1">
    <source>
        <dbReference type="ARBA" id="ARBA00004177"/>
    </source>
</evidence>
<dbReference type="PANTHER" id="PTHR23306:SF3">
    <property type="entry name" value="TUMOR SUPPRESSOR PROTEIN 101"/>
    <property type="match status" value="1"/>
</dbReference>
<dbReference type="InterPro" id="IPR017916">
    <property type="entry name" value="SB_dom"/>
</dbReference>
<dbReference type="GO" id="GO:0072666">
    <property type="term" value="P:establishment of protein localization to vacuole"/>
    <property type="evidence" value="ECO:0007669"/>
    <property type="project" value="UniProtKB-ARBA"/>
</dbReference>
<keyword evidence="5 7" id="KW-0653">Protein transport</keyword>
<proteinExistence type="inferred from homology"/>
<feature type="domain" description="UEV" evidence="10">
    <location>
        <begin position="6"/>
        <end position="151"/>
    </location>
</feature>
<evidence type="ECO:0000313" key="11">
    <source>
        <dbReference type="EMBL" id="KKF95982.1"/>
    </source>
</evidence>
<evidence type="ECO:0000256" key="7">
    <source>
        <dbReference type="PROSITE-ProRule" id="PRU00644"/>
    </source>
</evidence>
<dbReference type="InterPro" id="IPR016135">
    <property type="entry name" value="UBQ-conjugating_enzyme/RWD"/>
</dbReference>
<comment type="similarity">
    <text evidence="2">Belongs to the ubiquitin-conjugating enzyme family. UEV subfamily.</text>
</comment>
<dbReference type="SUPFAM" id="SSF140111">
    <property type="entry name" value="Endosomal sorting complex assembly domain"/>
    <property type="match status" value="1"/>
</dbReference>
<dbReference type="Pfam" id="PF09454">
    <property type="entry name" value="Vps23_core"/>
    <property type="match status" value="1"/>
</dbReference>
<accession>A0A0F8CZB9</accession>
<dbReference type="GO" id="GO:0006886">
    <property type="term" value="P:intracellular protein transport"/>
    <property type="evidence" value="ECO:0007669"/>
    <property type="project" value="UniProtKB-ARBA"/>
</dbReference>
<gene>
    <name evidence="11" type="primary">TSG101</name>
    <name evidence="11" type="ORF">CFO_g1630</name>
</gene>
<feature type="region of interest" description="Disordered" evidence="8">
    <location>
        <begin position="149"/>
        <end position="204"/>
    </location>
</feature>
<name>A0A0F8CZB9_CERFI</name>
<dbReference type="OrthoDB" id="306304at2759"/>
<evidence type="ECO:0000313" key="12">
    <source>
        <dbReference type="Proteomes" id="UP000034841"/>
    </source>
</evidence>
<dbReference type="AlphaFoldDB" id="A0A0F8CZB9"/>
<dbReference type="EMBL" id="LBBL01000067">
    <property type="protein sequence ID" value="KKF95982.1"/>
    <property type="molecule type" value="Genomic_DNA"/>
</dbReference>
<dbReference type="InterPro" id="IPR037202">
    <property type="entry name" value="ESCRT_assembly_dom"/>
</dbReference>
<evidence type="ECO:0000256" key="6">
    <source>
        <dbReference type="ARBA" id="ARBA00023054"/>
    </source>
</evidence>
<keyword evidence="12" id="KW-1185">Reference proteome</keyword>
<dbReference type="InterPro" id="IPR052070">
    <property type="entry name" value="ESCRT-I_UEV_domain"/>
</dbReference>
<dbReference type="GO" id="GO:0000813">
    <property type="term" value="C:ESCRT I complex"/>
    <property type="evidence" value="ECO:0007669"/>
    <property type="project" value="TreeGrafter"/>
</dbReference>
<dbReference type="PROSITE" id="PS51322">
    <property type="entry name" value="UEV"/>
    <property type="match status" value="1"/>
</dbReference>
<feature type="domain" description="SB" evidence="9">
    <location>
        <begin position="307"/>
        <end position="373"/>
    </location>
</feature>
<evidence type="ECO:0000256" key="5">
    <source>
        <dbReference type="ARBA" id="ARBA00022927"/>
    </source>
</evidence>
<protein>
    <submittedName>
        <fullName evidence="11">Tumor susceptibility protein 101</fullName>
    </submittedName>
</protein>
<evidence type="ECO:0000256" key="3">
    <source>
        <dbReference type="ARBA" id="ARBA00022448"/>
    </source>
</evidence>
<evidence type="ECO:0000256" key="2">
    <source>
        <dbReference type="ARBA" id="ARBA00009594"/>
    </source>
</evidence>
<keyword evidence="3 7" id="KW-0813">Transport</keyword>
<sequence>MPVPQRVLNWLYSILTGEYQDINRSYYDISQALATYPNLTLQNEVHTFSNGASALMLNIYGTVPVVFRGHTYYFPISIWVPHAYPREPPIVYVTPTPKMVVRPGQHVDPQGQVYHPYISGWSTFWDKSTIVDMLAILIDVFAKEPPLTARPAPASAPPPPLPQQQAPFVPDPNPPKPKPPMPDLMDEPVTPSPPPLTSTSASVAPPIPPNPLKDQITSDIGAALHAKRQETLERYTSSISGLHTQHEAMASAMQGMHAELADLAHFHQTTITNISILRDTIAHADKIIADSASLPNVDIDELLVAPTVVANQLYAVVAEERALNDAIFVLGRALERGRISPAVFAKTTRGLARDLFLRRALVRKIGKGMGLDM</sequence>
<dbReference type="Pfam" id="PF05743">
    <property type="entry name" value="UEV"/>
    <property type="match status" value="1"/>
</dbReference>